<proteinExistence type="predicted"/>
<dbReference type="HOGENOM" id="CLU_171338_0_0_1"/>
<sequence length="59" mass="6672">MAFPKFPYHLETYLNLHLIALILGSEENSVNIPPPVTDQEESSRKHPMNSKSMSISSED</sequence>
<dbReference type="Gramene" id="ERM95427">
    <property type="protein sequence ID" value="ERM95427"/>
    <property type="gene ID" value="AMTR_s00008p00245610"/>
</dbReference>
<dbReference type="Proteomes" id="UP000017836">
    <property type="component" value="Unassembled WGS sequence"/>
</dbReference>
<dbReference type="EMBL" id="KI397486">
    <property type="protein sequence ID" value="ERM95427.1"/>
    <property type="molecule type" value="Genomic_DNA"/>
</dbReference>
<dbReference type="AlphaFoldDB" id="W1NI12"/>
<evidence type="ECO:0000313" key="2">
    <source>
        <dbReference type="EMBL" id="ERM95427.1"/>
    </source>
</evidence>
<name>W1NI12_AMBTC</name>
<evidence type="ECO:0000256" key="1">
    <source>
        <dbReference type="SAM" id="MobiDB-lite"/>
    </source>
</evidence>
<accession>W1NI12</accession>
<evidence type="ECO:0000313" key="3">
    <source>
        <dbReference type="Proteomes" id="UP000017836"/>
    </source>
</evidence>
<feature type="compositionally biased region" description="Polar residues" evidence="1">
    <location>
        <begin position="49"/>
        <end position="59"/>
    </location>
</feature>
<feature type="region of interest" description="Disordered" evidence="1">
    <location>
        <begin position="29"/>
        <end position="59"/>
    </location>
</feature>
<organism evidence="2 3">
    <name type="scientific">Amborella trichopoda</name>
    <dbReference type="NCBI Taxonomy" id="13333"/>
    <lineage>
        <taxon>Eukaryota</taxon>
        <taxon>Viridiplantae</taxon>
        <taxon>Streptophyta</taxon>
        <taxon>Embryophyta</taxon>
        <taxon>Tracheophyta</taxon>
        <taxon>Spermatophyta</taxon>
        <taxon>Magnoliopsida</taxon>
        <taxon>Amborellales</taxon>
        <taxon>Amborellaceae</taxon>
        <taxon>Amborella</taxon>
    </lineage>
</organism>
<keyword evidence="3" id="KW-1185">Reference proteome</keyword>
<gene>
    <name evidence="2" type="ORF">AMTR_s00008p00245610</name>
</gene>
<protein>
    <submittedName>
        <fullName evidence="2">Uncharacterized protein</fullName>
    </submittedName>
</protein>
<reference evidence="3" key="1">
    <citation type="journal article" date="2013" name="Science">
        <title>The Amborella genome and the evolution of flowering plants.</title>
        <authorList>
            <consortium name="Amborella Genome Project"/>
        </authorList>
    </citation>
    <scope>NUCLEOTIDE SEQUENCE [LARGE SCALE GENOMIC DNA]</scope>
</reference>